<feature type="transmembrane region" description="Helical" evidence="5">
    <location>
        <begin position="146"/>
        <end position="172"/>
    </location>
</feature>
<dbReference type="Proteomes" id="UP000004923">
    <property type="component" value="Unassembled WGS sequence"/>
</dbReference>
<feature type="transmembrane region" description="Helical" evidence="5">
    <location>
        <begin position="212"/>
        <end position="233"/>
    </location>
</feature>
<accession>E8LFE8</accession>
<dbReference type="PANTHER" id="PTHR10361">
    <property type="entry name" value="SODIUM-BILE ACID COTRANSPORTER"/>
    <property type="match status" value="1"/>
</dbReference>
<dbReference type="GO" id="GO:0016020">
    <property type="term" value="C:membrane"/>
    <property type="evidence" value="ECO:0007669"/>
    <property type="project" value="UniProtKB-SubCell"/>
</dbReference>
<sequence length="351" mass="37648">MLLFINYYFLLRERGNFIMKQFCALIGKFFGIIAIVFLVLGLTMPQNFLWVLGKVHGISVLSCMLGIVMFGMGTTLNLKDFALVLKRPLDILIGCCAQYFVMPFLAYLLSVAFNLDPALTTGVVLVGTCPGGTSSNVITFMSKGDVALSVTMTSVSTVLSPILTPFITYMIIGEKINFDPVGMFWSIVQIVILPICLGLAVKSFLPKLAEAATDYLPAVSSIAISLIIAGVIGASRDLILKAPGLILLVVILHNCCGYALGFAIARFTGLSWKKAVALSIEVGMQNSGLATGLAKAHFAALPAATVPGAVFSAWHNISGALLAWAYQNYLNPKFDPDYAKEEAVEAEPAKD</sequence>
<evidence type="ECO:0000256" key="4">
    <source>
        <dbReference type="ARBA" id="ARBA00023136"/>
    </source>
</evidence>
<protein>
    <submittedName>
        <fullName evidence="6">Bile acid transporter</fullName>
    </submittedName>
</protein>
<feature type="transmembrane region" description="Helical" evidence="5">
    <location>
        <begin position="21"/>
        <end position="42"/>
    </location>
</feature>
<dbReference type="InterPro" id="IPR002657">
    <property type="entry name" value="BilAc:Na_symport/Acr3"/>
</dbReference>
<evidence type="ECO:0000256" key="5">
    <source>
        <dbReference type="SAM" id="Phobius"/>
    </source>
</evidence>
<evidence type="ECO:0000256" key="2">
    <source>
        <dbReference type="ARBA" id="ARBA00022692"/>
    </source>
</evidence>
<name>E8LFE8_9FIRM</name>
<dbReference type="InterPro" id="IPR038770">
    <property type="entry name" value="Na+/solute_symporter_sf"/>
</dbReference>
<dbReference type="HOGENOM" id="CLU_034788_1_1_9"/>
<feature type="transmembrane region" description="Helical" evidence="5">
    <location>
        <begin position="48"/>
        <end position="70"/>
    </location>
</feature>
<evidence type="ECO:0000313" key="6">
    <source>
        <dbReference type="EMBL" id="EFY04424.1"/>
    </source>
</evidence>
<gene>
    <name evidence="6" type="ORF">HMPREF9443_01588</name>
</gene>
<organism evidence="6 7">
    <name type="scientific">Phascolarctobacterium succinatutens YIT 12067</name>
    <dbReference type="NCBI Taxonomy" id="626939"/>
    <lineage>
        <taxon>Bacteria</taxon>
        <taxon>Bacillati</taxon>
        <taxon>Bacillota</taxon>
        <taxon>Negativicutes</taxon>
        <taxon>Acidaminococcales</taxon>
        <taxon>Acidaminococcaceae</taxon>
        <taxon>Phascolarctobacterium</taxon>
    </lineage>
</organism>
<comment type="caution">
    <text evidence="6">The sequence shown here is derived from an EMBL/GenBank/DDBJ whole genome shotgun (WGS) entry which is preliminary data.</text>
</comment>
<proteinExistence type="predicted"/>
<dbReference type="eggNOG" id="COG0385">
    <property type="taxonomic scope" value="Bacteria"/>
</dbReference>
<comment type="subcellular location">
    <subcellularLocation>
        <location evidence="1">Membrane</location>
        <topology evidence="1">Multi-pass membrane protein</topology>
    </subcellularLocation>
</comment>
<dbReference type="AlphaFoldDB" id="E8LFE8"/>
<feature type="transmembrane region" description="Helical" evidence="5">
    <location>
        <begin position="184"/>
        <end position="205"/>
    </location>
</feature>
<evidence type="ECO:0000256" key="1">
    <source>
        <dbReference type="ARBA" id="ARBA00004141"/>
    </source>
</evidence>
<feature type="transmembrane region" description="Helical" evidence="5">
    <location>
        <begin position="91"/>
        <end position="113"/>
    </location>
</feature>
<feature type="transmembrane region" description="Helical" evidence="5">
    <location>
        <begin position="119"/>
        <end position="139"/>
    </location>
</feature>
<keyword evidence="2 5" id="KW-0812">Transmembrane</keyword>
<dbReference type="EMBL" id="AEVN01000078">
    <property type="protein sequence ID" value="EFY04424.1"/>
    <property type="molecule type" value="Genomic_DNA"/>
</dbReference>
<feature type="transmembrane region" description="Helical" evidence="5">
    <location>
        <begin position="245"/>
        <end position="265"/>
    </location>
</feature>
<keyword evidence="3 5" id="KW-1133">Transmembrane helix</keyword>
<evidence type="ECO:0000256" key="3">
    <source>
        <dbReference type="ARBA" id="ARBA00022989"/>
    </source>
</evidence>
<keyword evidence="7" id="KW-1185">Reference proteome</keyword>
<dbReference type="PANTHER" id="PTHR10361:SF28">
    <property type="entry name" value="P3 PROTEIN-RELATED"/>
    <property type="match status" value="1"/>
</dbReference>
<reference evidence="6 7" key="1">
    <citation type="submission" date="2011-01" db="EMBL/GenBank/DDBJ databases">
        <authorList>
            <person name="Weinstock G."/>
            <person name="Sodergren E."/>
            <person name="Clifton S."/>
            <person name="Fulton L."/>
            <person name="Fulton B."/>
            <person name="Courtney L."/>
            <person name="Fronick C."/>
            <person name="Harrison M."/>
            <person name="Strong C."/>
            <person name="Farmer C."/>
            <person name="Delahaunty K."/>
            <person name="Markovic C."/>
            <person name="Hall O."/>
            <person name="Minx P."/>
            <person name="Tomlinson C."/>
            <person name="Mitreva M."/>
            <person name="Hou S."/>
            <person name="Chen J."/>
            <person name="Wollam A."/>
            <person name="Pepin K.H."/>
            <person name="Johnson M."/>
            <person name="Bhonagiri V."/>
            <person name="Zhang X."/>
            <person name="Suruliraj S."/>
            <person name="Warren W."/>
            <person name="Chinwalla A."/>
            <person name="Mardis E.R."/>
            <person name="Wilson R.K."/>
        </authorList>
    </citation>
    <scope>NUCLEOTIDE SEQUENCE [LARGE SCALE GENOMIC DNA]</scope>
    <source>
        <strain evidence="6 7">YIT 12067</strain>
    </source>
</reference>
<evidence type="ECO:0000313" key="7">
    <source>
        <dbReference type="Proteomes" id="UP000004923"/>
    </source>
</evidence>
<dbReference type="Pfam" id="PF01758">
    <property type="entry name" value="SBF"/>
    <property type="match status" value="1"/>
</dbReference>
<dbReference type="InterPro" id="IPR004710">
    <property type="entry name" value="Bilac:Na_transpt"/>
</dbReference>
<keyword evidence="4 5" id="KW-0472">Membrane</keyword>
<dbReference type="Gene3D" id="1.20.1530.20">
    <property type="match status" value="1"/>
</dbReference>